<feature type="compositionally biased region" description="Low complexity" evidence="1">
    <location>
        <begin position="435"/>
        <end position="450"/>
    </location>
</feature>
<evidence type="ECO:0000313" key="3">
    <source>
        <dbReference type="Proteomes" id="UP000233750"/>
    </source>
</evidence>
<accession>A0A2N3WAL6</accession>
<dbReference type="AlphaFoldDB" id="A0A2N3WAL6"/>
<name>A0A2N3WAL6_9PSEU</name>
<keyword evidence="3" id="KW-1185">Reference proteome</keyword>
<feature type="compositionally biased region" description="Low complexity" evidence="1">
    <location>
        <begin position="568"/>
        <end position="581"/>
    </location>
</feature>
<feature type="compositionally biased region" description="Low complexity" evidence="1">
    <location>
        <begin position="360"/>
        <end position="392"/>
    </location>
</feature>
<organism evidence="2 3">
    <name type="scientific">Amycolatopsis echigonensis</name>
    <dbReference type="NCBI Taxonomy" id="2576905"/>
    <lineage>
        <taxon>Bacteria</taxon>
        <taxon>Bacillati</taxon>
        <taxon>Actinomycetota</taxon>
        <taxon>Actinomycetes</taxon>
        <taxon>Pseudonocardiales</taxon>
        <taxon>Pseudonocardiaceae</taxon>
        <taxon>Amycolatopsis</taxon>
    </lineage>
</organism>
<feature type="region of interest" description="Disordered" evidence="1">
    <location>
        <begin position="611"/>
        <end position="654"/>
    </location>
</feature>
<dbReference type="Proteomes" id="UP000233750">
    <property type="component" value="Unassembled WGS sequence"/>
</dbReference>
<reference evidence="2 3" key="1">
    <citation type="submission" date="2017-12" db="EMBL/GenBank/DDBJ databases">
        <title>Sequencing the genomes of 1000 Actinobacteria strains.</title>
        <authorList>
            <person name="Klenk H.-P."/>
        </authorList>
    </citation>
    <scope>NUCLEOTIDE SEQUENCE [LARGE SCALE GENOMIC DNA]</scope>
    <source>
        <strain evidence="2 3">DSM 45165</strain>
    </source>
</reference>
<feature type="compositionally biased region" description="Pro residues" evidence="1">
    <location>
        <begin position="523"/>
        <end position="537"/>
    </location>
</feature>
<feature type="compositionally biased region" description="Low complexity" evidence="1">
    <location>
        <begin position="209"/>
        <end position="247"/>
    </location>
</feature>
<protein>
    <submittedName>
        <fullName evidence="2">Uncharacterized protein</fullName>
    </submittedName>
</protein>
<feature type="compositionally biased region" description="Polar residues" evidence="1">
    <location>
        <begin position="343"/>
        <end position="356"/>
    </location>
</feature>
<proteinExistence type="predicted"/>
<feature type="compositionally biased region" description="Low complexity" evidence="1">
    <location>
        <begin position="615"/>
        <end position="640"/>
    </location>
</feature>
<feature type="compositionally biased region" description="Low complexity" evidence="1">
    <location>
        <begin position="470"/>
        <end position="480"/>
    </location>
</feature>
<dbReference type="OrthoDB" id="3663113at2"/>
<dbReference type="RefSeq" id="WP_101435051.1">
    <property type="nucleotide sequence ID" value="NZ_PJMY01000003.1"/>
</dbReference>
<evidence type="ECO:0000256" key="1">
    <source>
        <dbReference type="SAM" id="MobiDB-lite"/>
    </source>
</evidence>
<feature type="compositionally biased region" description="Polar residues" evidence="1">
    <location>
        <begin position="248"/>
        <end position="258"/>
    </location>
</feature>
<feature type="region of interest" description="Disordered" evidence="1">
    <location>
        <begin position="201"/>
        <end position="276"/>
    </location>
</feature>
<evidence type="ECO:0000313" key="2">
    <source>
        <dbReference type="EMBL" id="PKV90910.1"/>
    </source>
</evidence>
<comment type="caution">
    <text evidence="2">The sequence shown here is derived from an EMBL/GenBank/DDBJ whole genome shotgun (WGS) entry which is preliminary data.</text>
</comment>
<feature type="compositionally biased region" description="Low complexity" evidence="1">
    <location>
        <begin position="297"/>
        <end position="314"/>
    </location>
</feature>
<feature type="compositionally biased region" description="Low complexity" evidence="1">
    <location>
        <begin position="260"/>
        <end position="276"/>
    </location>
</feature>
<dbReference type="EMBL" id="PJMY01000003">
    <property type="protein sequence ID" value="PKV90910.1"/>
    <property type="molecule type" value="Genomic_DNA"/>
</dbReference>
<sequence>MRLVRLGQQPSRVAEDVRAALASLGRGSTVIGGVALVGARPTGDRPVEAVVVLPAGVLVVIGVDLPDPALRLEAPLSGPWKADGWPLVHGDDVNPATEALDLSQECERRIAELGGGPVGTIVAVGPYVETVDQPPGDLAGPVRVLHPTPTTMLAATVSLATARHPRSVDQARALISALAPDAPELSDEVLRGEGFVRFADDVPVPPGPRSSAGGAGAAPHPAAAGPGVAPDAAVGAADSGSAAAAGPQNGSRPGTASADSGPAPAVPGPNAGSSTAAVASAGTAGVSAAAAVSNAATSGPAGTAAEPGAAGASTVPGSPGPGNATPGSGRVGTGQPAAGSAPDQISTSPGSGTANAVRSGAAGPGATDGTPAGAVGPNAAGSGPAGSANVGSTADAVPGGAATTAMPKAPAGAGNTPGLPVFPGATPSGPAGVTAPKAAASPSSPSAAPKSAPPVPRPKIIAVRPPRPEIPSIELESLSEAPTESTDPPEAPTEKMPSPAKPQGTGRPRGAVPPIAPVHVPGPSSPPRGAPQPPRPAPAASGPAAAAGTAAGAGATAAAGAGPGTAAGAGPNTPAGPGQPASRTVKWVPIAAIVLLVVLVVSAIVVATSGSGDTAAAPPASSAAPSSVPSPAPSSAKSSAPPAPTLTFEPRASSADQKCASHAFGDVQASLQQTSCSGVRRASYTALVDGRPAAVTVAVVEFPDAGQASRLKEIADNPGGGGILDVATETGKWPSGPPQFDGAAYASKIDGNGVRLVQAVWQPGPSTADDPGLARAAKGALDLQLPS</sequence>
<feature type="region of interest" description="Disordered" evidence="1">
    <location>
        <begin position="297"/>
        <end position="582"/>
    </location>
</feature>
<gene>
    <name evidence="2" type="ORF">ATK30_1668</name>
</gene>
<feature type="compositionally biased region" description="Low complexity" evidence="1">
    <location>
        <begin position="538"/>
        <end position="560"/>
    </location>
</feature>